<protein>
    <submittedName>
        <fullName evidence="2">Uncharacterized protein</fullName>
    </submittedName>
</protein>
<reference evidence="2" key="1">
    <citation type="submission" date="2021-04" db="EMBL/GenBank/DDBJ databases">
        <title>Whole genome sequencing of Enterococci isolates from hospitalized patients.</title>
        <authorList>
            <person name="Ogoti B.M."/>
            <person name="Onyambu F.G."/>
        </authorList>
    </citation>
    <scope>NUCLEOTIDE SEQUENCE</scope>
    <source>
        <strain evidence="2">242</strain>
    </source>
</reference>
<evidence type="ECO:0000313" key="2">
    <source>
        <dbReference type="EMBL" id="MBR8646014.1"/>
    </source>
</evidence>
<evidence type="ECO:0000313" key="3">
    <source>
        <dbReference type="Proteomes" id="UP000680045"/>
    </source>
</evidence>
<evidence type="ECO:0000256" key="1">
    <source>
        <dbReference type="SAM" id="MobiDB-lite"/>
    </source>
</evidence>
<dbReference type="AlphaFoldDB" id="A0A941FKY7"/>
<feature type="region of interest" description="Disordered" evidence="1">
    <location>
        <begin position="1"/>
        <end position="30"/>
    </location>
</feature>
<proteinExistence type="predicted"/>
<organism evidence="2 3">
    <name type="scientific">Peribacillus frigoritolerans</name>
    <dbReference type="NCBI Taxonomy" id="450367"/>
    <lineage>
        <taxon>Bacteria</taxon>
        <taxon>Bacillati</taxon>
        <taxon>Bacillota</taxon>
        <taxon>Bacilli</taxon>
        <taxon>Bacillales</taxon>
        <taxon>Bacillaceae</taxon>
        <taxon>Peribacillus</taxon>
    </lineage>
</organism>
<dbReference type="Proteomes" id="UP000680045">
    <property type="component" value="Unassembled WGS sequence"/>
</dbReference>
<gene>
    <name evidence="2" type="ORF">KEH51_25135</name>
</gene>
<sequence length="96" mass="10612">MRDSCGSSGTGETHRRLRRGGSPPALRKASIWRGNQPQLTTWYIAIKYGKTAILKTFQLISGTCSLSADCLSSLLDANVSNQPPNLFKQKNCRQTR</sequence>
<dbReference type="EMBL" id="JAGTPW010000063">
    <property type="protein sequence ID" value="MBR8646014.1"/>
    <property type="molecule type" value="Genomic_DNA"/>
</dbReference>
<accession>A0A941FKY7</accession>
<feature type="compositionally biased region" description="Polar residues" evidence="1">
    <location>
        <begin position="1"/>
        <end position="11"/>
    </location>
</feature>
<comment type="caution">
    <text evidence="2">The sequence shown here is derived from an EMBL/GenBank/DDBJ whole genome shotgun (WGS) entry which is preliminary data.</text>
</comment>
<name>A0A941FKY7_9BACI</name>